<protein>
    <submittedName>
        <fullName evidence="1">Uncharacterized protein</fullName>
    </submittedName>
</protein>
<dbReference type="Proteomes" id="UP000573729">
    <property type="component" value="Unassembled WGS sequence"/>
</dbReference>
<name>A0A7W7BQN4_9MICO</name>
<comment type="caution">
    <text evidence="1">The sequence shown here is derived from an EMBL/GenBank/DDBJ whole genome shotgun (WGS) entry which is preliminary data.</text>
</comment>
<keyword evidence="2" id="KW-1185">Reference proteome</keyword>
<evidence type="ECO:0000313" key="1">
    <source>
        <dbReference type="EMBL" id="MBB4667064.1"/>
    </source>
</evidence>
<gene>
    <name evidence="1" type="ORF">BKA24_001773</name>
</gene>
<dbReference type="AlphaFoldDB" id="A0A7W7BQN4"/>
<reference evidence="1 2" key="1">
    <citation type="submission" date="2020-08" db="EMBL/GenBank/DDBJ databases">
        <title>Sequencing the genomes of 1000 actinobacteria strains.</title>
        <authorList>
            <person name="Klenk H.-P."/>
        </authorList>
    </citation>
    <scope>NUCLEOTIDE SEQUENCE [LARGE SCALE GENOMIC DNA]</scope>
    <source>
        <strain evidence="1 2">DSM 24947</strain>
    </source>
</reference>
<evidence type="ECO:0000313" key="2">
    <source>
        <dbReference type="Proteomes" id="UP000573729"/>
    </source>
</evidence>
<accession>A0A7W7BQN4</accession>
<sequence>MIFASVSPDHFEGTIEYGDCRLHGEECYGCAFAEPDREVPYSQHNEPNPILVAYREDKDSGPVGYVVGGRRPSRLEHWIAQIAPLDRTAVAIGTGVQPSTAHIDHARRVLTRLANLSTPH</sequence>
<dbReference type="EMBL" id="JACHMD010000001">
    <property type="protein sequence ID" value="MBB4667064.1"/>
    <property type="molecule type" value="Genomic_DNA"/>
</dbReference>
<proteinExistence type="predicted"/>
<organism evidence="1 2">
    <name type="scientific">Microbacterium marinum</name>
    <dbReference type="NCBI Taxonomy" id="421115"/>
    <lineage>
        <taxon>Bacteria</taxon>
        <taxon>Bacillati</taxon>
        <taxon>Actinomycetota</taxon>
        <taxon>Actinomycetes</taxon>
        <taxon>Micrococcales</taxon>
        <taxon>Microbacteriaceae</taxon>
        <taxon>Microbacterium</taxon>
    </lineage>
</organism>
<dbReference type="RefSeq" id="WP_184217214.1">
    <property type="nucleotide sequence ID" value="NZ_JACHMD010000001.1"/>
</dbReference>